<dbReference type="SUPFAM" id="SSF53850">
    <property type="entry name" value="Periplasmic binding protein-like II"/>
    <property type="match status" value="1"/>
</dbReference>
<dbReference type="EMBL" id="OBEL01000005">
    <property type="protein sequence ID" value="SNZ20704.1"/>
    <property type="molecule type" value="Genomic_DNA"/>
</dbReference>
<accession>A0A285PG79</accession>
<dbReference type="PANTHER" id="PTHR35841">
    <property type="entry name" value="PHOSPHONATES-BINDING PERIPLASMIC PROTEIN"/>
    <property type="match status" value="1"/>
</dbReference>
<dbReference type="Pfam" id="PF12974">
    <property type="entry name" value="Phosphonate-bd"/>
    <property type="match status" value="1"/>
</dbReference>
<organism evidence="1 2">
    <name type="scientific">Cohaesibacter gelatinilyticus</name>
    <dbReference type="NCBI Taxonomy" id="372072"/>
    <lineage>
        <taxon>Bacteria</taxon>
        <taxon>Pseudomonadati</taxon>
        <taxon>Pseudomonadota</taxon>
        <taxon>Alphaproteobacteria</taxon>
        <taxon>Hyphomicrobiales</taxon>
        <taxon>Cohaesibacteraceae</taxon>
    </lineage>
</organism>
<dbReference type="AlphaFoldDB" id="A0A285PG79"/>
<reference evidence="1 2" key="1">
    <citation type="submission" date="2017-09" db="EMBL/GenBank/DDBJ databases">
        <authorList>
            <person name="Ehlers B."/>
            <person name="Leendertz F.H."/>
        </authorList>
    </citation>
    <scope>NUCLEOTIDE SEQUENCE [LARGE SCALE GENOMIC DNA]</scope>
    <source>
        <strain evidence="1 2">DSM 18289</strain>
    </source>
</reference>
<dbReference type="RefSeq" id="WP_097155064.1">
    <property type="nucleotide sequence ID" value="NZ_OBEL01000005.1"/>
</dbReference>
<proteinExistence type="predicted"/>
<protein>
    <submittedName>
        <fullName evidence="1">Phosphate/phosphite/phosphonate ABC transporter binding protein</fullName>
    </submittedName>
</protein>
<name>A0A285PG79_9HYPH</name>
<dbReference type="Gene3D" id="3.40.190.10">
    <property type="entry name" value="Periplasmic binding protein-like II"/>
    <property type="match status" value="2"/>
</dbReference>
<dbReference type="PANTHER" id="PTHR35841:SF1">
    <property type="entry name" value="PHOSPHONATES-BINDING PERIPLASMIC PROTEIN"/>
    <property type="match status" value="1"/>
</dbReference>
<sequence length="357" mass="39131">MPLMFQATSRLRSVLFQIVIAFIVSNLLLLTASHSQQNQQQVTQPNHENEKGEFLLPVVQAQSPDQVQSQILPELSQQAQPSILRIGLVATRGAAYLQARIEPFRKYMVAGLQRPVEIIAFPTAKALVLAHISKQIDYAYYPASAFAQAYASCGCVLPLVAPVLDNGHNGTFMVLVVKQNSNIKSLSDLTGKKLALSSTKAAVPYHMAMNELRLAGLDPTIDLAEVVAEKKPELALERLFKGEVDAALVWSSTPYNHSLLTAPGAVASYIDGLAKKRKTLGDPDFITIWQSRPVPPSPHAVHSDMSKEDRARLTTMLMAMVKDAPDAYDAVERYHASGYRSVQLKDYAPLLDIATTN</sequence>
<dbReference type="Proteomes" id="UP000219439">
    <property type="component" value="Unassembled WGS sequence"/>
</dbReference>
<evidence type="ECO:0000313" key="2">
    <source>
        <dbReference type="Proteomes" id="UP000219439"/>
    </source>
</evidence>
<evidence type="ECO:0000313" key="1">
    <source>
        <dbReference type="EMBL" id="SNZ20704.1"/>
    </source>
</evidence>
<keyword evidence="2" id="KW-1185">Reference proteome</keyword>
<gene>
    <name evidence="1" type="ORF">SAMN06265368_3814</name>
</gene>
<dbReference type="OrthoDB" id="7672583at2"/>